<feature type="domain" description="FecR protein" evidence="2">
    <location>
        <begin position="111"/>
        <end position="202"/>
    </location>
</feature>
<keyword evidence="1" id="KW-0472">Membrane</keyword>
<keyword evidence="5" id="KW-1185">Reference proteome</keyword>
<dbReference type="Gene3D" id="3.55.50.30">
    <property type="match status" value="1"/>
</dbReference>
<keyword evidence="1" id="KW-0812">Transmembrane</keyword>
<evidence type="ECO:0000313" key="5">
    <source>
        <dbReference type="Proteomes" id="UP000745663"/>
    </source>
</evidence>
<feature type="transmembrane region" description="Helical" evidence="1">
    <location>
        <begin position="82"/>
        <end position="102"/>
    </location>
</feature>
<dbReference type="Pfam" id="PF04773">
    <property type="entry name" value="FecR"/>
    <property type="match status" value="1"/>
</dbReference>
<dbReference type="Proteomes" id="UP000745663">
    <property type="component" value="Unassembled WGS sequence"/>
</dbReference>
<organism evidence="4 5">
    <name type="scientific">Pseudomonas arcuscaelestis</name>
    <dbReference type="NCBI Taxonomy" id="2710591"/>
    <lineage>
        <taxon>Bacteria</taxon>
        <taxon>Pseudomonadati</taxon>
        <taxon>Pseudomonadota</taxon>
        <taxon>Gammaproteobacteria</taxon>
        <taxon>Pseudomonadales</taxon>
        <taxon>Pseudomonadaceae</taxon>
        <taxon>Pseudomonas</taxon>
    </lineage>
</organism>
<dbReference type="EMBL" id="JACOPV010000011">
    <property type="protein sequence ID" value="MBM5459523.1"/>
    <property type="molecule type" value="Genomic_DNA"/>
</dbReference>
<evidence type="ECO:0000256" key="1">
    <source>
        <dbReference type="SAM" id="Phobius"/>
    </source>
</evidence>
<dbReference type="PANTHER" id="PTHR30273">
    <property type="entry name" value="PERIPLASMIC SIGNAL SENSOR AND SIGMA FACTOR ACTIVATOR FECR-RELATED"/>
    <property type="match status" value="1"/>
</dbReference>
<evidence type="ECO:0000259" key="2">
    <source>
        <dbReference type="Pfam" id="PF04773"/>
    </source>
</evidence>
<dbReference type="InterPro" id="IPR012373">
    <property type="entry name" value="Ferrdict_sens_TM"/>
</dbReference>
<dbReference type="PIRSF" id="PIRSF018266">
    <property type="entry name" value="FecR"/>
    <property type="match status" value="1"/>
</dbReference>
<dbReference type="InterPro" id="IPR032623">
    <property type="entry name" value="FecR_N"/>
</dbReference>
<dbReference type="Gene3D" id="2.60.120.1440">
    <property type="match status" value="1"/>
</dbReference>
<comment type="caution">
    <text evidence="4">The sequence shown here is derived from an EMBL/GenBank/DDBJ whole genome shotgun (WGS) entry which is preliminary data.</text>
</comment>
<gene>
    <name evidence="4" type="ORF">H8F21_18310</name>
</gene>
<dbReference type="RefSeq" id="WP_203480525.1">
    <property type="nucleotide sequence ID" value="NZ_JACOPV010000011.1"/>
</dbReference>
<accession>A0ABS2C0X2</accession>
<evidence type="ECO:0000259" key="3">
    <source>
        <dbReference type="Pfam" id="PF16220"/>
    </source>
</evidence>
<keyword evidence="1" id="KW-1133">Transmembrane helix</keyword>
<protein>
    <submittedName>
        <fullName evidence="4">FecR domain-containing protein</fullName>
    </submittedName>
</protein>
<sequence>MNTAPNSAQPTETGDREQQALDWFTRLRADDLDDEQMQAFEHWRLTPENARVFAEVELFWQQLEMPARRLHKIERRCAPRSWGGWAVAASILLISGLVMLQLPLLQRLNSDVATAPGERRQIQLADGSKLTLGSASAVDVDLRGPVRKIRLVQGQMFIDVTHDGRPFVVDVDDAQVQVLGTRFSVSRGHDRDEVVLLKGKVEVSSRGGDKRMLAPGQRLTLSGNRLDQVENVDAERLLAWRSGQLRVREVPLREVLQQLADYQGSRLLYIDEQVGRRLVSGSFNLDQATSALDALASNQNLHIDNLAGQWMIVR</sequence>
<dbReference type="Pfam" id="PF16220">
    <property type="entry name" value="DUF4880"/>
    <property type="match status" value="1"/>
</dbReference>
<dbReference type="PANTHER" id="PTHR30273:SF2">
    <property type="entry name" value="PROTEIN FECR"/>
    <property type="match status" value="1"/>
</dbReference>
<reference evidence="4 5" key="1">
    <citation type="submission" date="2020-08" db="EMBL/GenBank/DDBJ databases">
        <title>Description of novel Pseudomonas species.</title>
        <authorList>
            <person name="Duman M."/>
            <person name="Mulet M."/>
            <person name="Altun S."/>
            <person name="Saticioglu I.B."/>
            <person name="Lalucat J."/>
            <person name="Garcia-Valdes E."/>
        </authorList>
    </citation>
    <scope>NUCLEOTIDE SEQUENCE [LARGE SCALE GENOMIC DNA]</scope>
    <source>
        <strain evidence="4 5">P66</strain>
    </source>
</reference>
<proteinExistence type="predicted"/>
<dbReference type="InterPro" id="IPR006860">
    <property type="entry name" value="FecR"/>
</dbReference>
<feature type="domain" description="FecR N-terminal" evidence="3">
    <location>
        <begin position="18"/>
        <end position="57"/>
    </location>
</feature>
<evidence type="ECO:0000313" key="4">
    <source>
        <dbReference type="EMBL" id="MBM5459523.1"/>
    </source>
</evidence>
<name>A0ABS2C0X2_9PSED</name>